<evidence type="ECO:0000313" key="3">
    <source>
        <dbReference type="Proteomes" id="UP000222191"/>
    </source>
</evidence>
<reference evidence="3" key="1">
    <citation type="submission" date="2016-07" db="EMBL/GenBank/DDBJ databases">
        <authorList>
            <person name="Edmondson J.L."/>
            <person name="Brown K.M."/>
            <person name="Clay L.G."/>
            <person name="Dean J.R."/>
            <person name="Godwin C.O."/>
            <person name="Hill N.P."/>
            <person name="Jones J."/>
            <person name="Jones M.B."/>
            <person name="Lynch M.K."/>
            <person name="Martin S."/>
            <person name="Roark C.M."/>
            <person name="Rogers R.G."/>
            <person name="Savage M.R."/>
            <person name="Schaal D.L."/>
            <person name="Thomason K.A."/>
            <person name="Woodall A.M."/>
            <person name="Plymale R."/>
            <person name="Reyna N."/>
            <person name="Garlena R.A."/>
            <person name="Russell D.A."/>
            <person name="Pope W.H."/>
            <person name="Jacobs-Sera D."/>
            <person name="Hendrix R.W."/>
            <person name="Hatfull G.F."/>
        </authorList>
    </citation>
    <scope>NUCLEOTIDE SEQUENCE [LARGE SCALE GENOMIC DNA]</scope>
</reference>
<name>A0A1D8EYJ0_9CAUD</name>
<keyword evidence="3" id="KW-1185">Reference proteome</keyword>
<feature type="compositionally biased region" description="Low complexity" evidence="1">
    <location>
        <begin position="1"/>
        <end position="24"/>
    </location>
</feature>
<protein>
    <submittedName>
        <fullName evidence="2">Uncharacterized protein</fullName>
    </submittedName>
</protein>
<evidence type="ECO:0000313" key="2">
    <source>
        <dbReference type="EMBL" id="AOT27286.1"/>
    </source>
</evidence>
<accession>A0A1D8EYJ0</accession>
<proteinExistence type="predicted"/>
<feature type="region of interest" description="Disordered" evidence="1">
    <location>
        <begin position="1"/>
        <end position="48"/>
    </location>
</feature>
<dbReference type="EMBL" id="KX589269">
    <property type="protein sequence ID" value="AOT27286.1"/>
    <property type="molecule type" value="Genomic_DNA"/>
</dbReference>
<organism evidence="2 3">
    <name type="scientific">Mycobacterium phage Fortunato</name>
    <dbReference type="NCBI Taxonomy" id="1882439"/>
    <lineage>
        <taxon>Viruses</taxon>
        <taxon>Duplodnaviria</taxon>
        <taxon>Heunggongvirae</taxon>
        <taxon>Uroviricota</taxon>
        <taxon>Caudoviricetes</taxon>
        <taxon>Bclasvirinae</taxon>
        <taxon>Coopervirus</taxon>
        <taxon>Coopervirus fortunato</taxon>
    </lineage>
</organism>
<sequence>MVEGPGQPHARGGPGHAGRAVGAGAHERARRMSADPCELDDDEPDTKGWQPDLLLVPALLAGSPTTMADLCPADRAWAVAGLMRAGHTAERIRDRMGCSLRTVRMVSAWAATTAMMLLQEETEHFQDEYRMQASEIARLTRELATSEATAKRYQDQLANVLDSYLTGEAGPSFPKCGHPKTKYNTYTAPKTGKTSCRMCHRDAQRDYEARKAAAATAEA</sequence>
<gene>
    <name evidence="2" type="ORF">SEA_FORTUNATO_72</name>
</gene>
<dbReference type="Proteomes" id="UP000222191">
    <property type="component" value="Segment"/>
</dbReference>
<evidence type="ECO:0000256" key="1">
    <source>
        <dbReference type="SAM" id="MobiDB-lite"/>
    </source>
</evidence>